<dbReference type="InterPro" id="IPR012654">
    <property type="entry name" value="CHP02391"/>
</dbReference>
<comment type="caution">
    <text evidence="2">The sequence shown here is derived from an EMBL/GenBank/DDBJ whole genome shotgun (WGS) entry which is preliminary data.</text>
</comment>
<dbReference type="RefSeq" id="WP_205358438.1">
    <property type="nucleotide sequence ID" value="NZ_JADKYB010000009.1"/>
</dbReference>
<dbReference type="Proteomes" id="UP000749040">
    <property type="component" value="Unassembled WGS sequence"/>
</dbReference>
<name>A0ABS2TTA8_9ACTN</name>
<dbReference type="EMBL" id="JADKYB010000009">
    <property type="protein sequence ID" value="MBM9506579.1"/>
    <property type="molecule type" value="Genomic_DNA"/>
</dbReference>
<feature type="domain" description="Conserved hypothetical protein CHP02391" evidence="1">
    <location>
        <begin position="1"/>
        <end position="67"/>
    </location>
</feature>
<dbReference type="Pfam" id="PF09509">
    <property type="entry name" value="Hypoth_Ymh"/>
    <property type="match status" value="1"/>
</dbReference>
<keyword evidence="3" id="KW-1185">Reference proteome</keyword>
<evidence type="ECO:0000259" key="1">
    <source>
        <dbReference type="Pfam" id="PF09509"/>
    </source>
</evidence>
<sequence length="93" mass="9465">MKAVEVAVRDASGLGDHLTGVQQAFKPDGGPLTDTTALCVERVATKNLLAGAFGAFRNPAGHAERSAKKAAQRSPREGFGVGVCGVWVGCVAG</sequence>
<organism evidence="2 3">
    <name type="scientific">Actinacidiphila acididurans</name>
    <dbReference type="NCBI Taxonomy" id="2784346"/>
    <lineage>
        <taxon>Bacteria</taxon>
        <taxon>Bacillati</taxon>
        <taxon>Actinomycetota</taxon>
        <taxon>Actinomycetes</taxon>
        <taxon>Kitasatosporales</taxon>
        <taxon>Streptomycetaceae</taxon>
        <taxon>Actinacidiphila</taxon>
    </lineage>
</organism>
<protein>
    <recommendedName>
        <fullName evidence="1">Conserved hypothetical protein CHP02391 domain-containing protein</fullName>
    </recommendedName>
</protein>
<accession>A0ABS2TTA8</accession>
<evidence type="ECO:0000313" key="2">
    <source>
        <dbReference type="EMBL" id="MBM9506579.1"/>
    </source>
</evidence>
<gene>
    <name evidence="2" type="ORF">ITX44_18860</name>
</gene>
<evidence type="ECO:0000313" key="3">
    <source>
        <dbReference type="Proteomes" id="UP000749040"/>
    </source>
</evidence>
<reference evidence="2 3" key="1">
    <citation type="submission" date="2021-01" db="EMBL/GenBank/DDBJ databases">
        <title>Streptomyces acididurans sp. nov., isolated from a peat swamp forest soil.</title>
        <authorList>
            <person name="Chantavorakit T."/>
            <person name="Duangmal K."/>
        </authorList>
    </citation>
    <scope>NUCLEOTIDE SEQUENCE [LARGE SCALE GENOMIC DNA]</scope>
    <source>
        <strain evidence="2 3">KK5PA1</strain>
    </source>
</reference>
<proteinExistence type="predicted"/>